<dbReference type="AlphaFoldDB" id="A0A5J6MFD6"/>
<protein>
    <submittedName>
        <fullName evidence="3">Uncharacterized protein</fullName>
    </submittedName>
</protein>
<keyword evidence="2" id="KW-0472">Membrane</keyword>
<feature type="transmembrane region" description="Helical" evidence="2">
    <location>
        <begin position="82"/>
        <end position="102"/>
    </location>
</feature>
<reference evidence="3 4" key="1">
    <citation type="submission" date="2019-08" db="EMBL/GenBank/DDBJ databases">
        <title>Hyperibacter terrae gen. nov., sp. nov. and Hyperibacter viscosus sp. nov., two new members in the family Rhodospirillaceae isolated from the rhizosphere of Hypericum perforatum.</title>
        <authorList>
            <person name="Noviana Z."/>
        </authorList>
    </citation>
    <scope>NUCLEOTIDE SEQUENCE [LARGE SCALE GENOMIC DNA]</scope>
    <source>
        <strain evidence="3 4">R5913</strain>
    </source>
</reference>
<gene>
    <name evidence="3" type="ORF">FRZ44_15060</name>
</gene>
<evidence type="ECO:0000256" key="2">
    <source>
        <dbReference type="SAM" id="Phobius"/>
    </source>
</evidence>
<proteinExistence type="predicted"/>
<name>A0A5J6MFD6_9PROT</name>
<keyword evidence="2" id="KW-0812">Transmembrane</keyword>
<dbReference type="KEGG" id="htq:FRZ44_15060"/>
<accession>A0A5J6MFD6</accession>
<evidence type="ECO:0000313" key="4">
    <source>
        <dbReference type="Proteomes" id="UP000326202"/>
    </source>
</evidence>
<dbReference type="Proteomes" id="UP000326202">
    <property type="component" value="Chromosome"/>
</dbReference>
<evidence type="ECO:0000256" key="1">
    <source>
        <dbReference type="SAM" id="MobiDB-lite"/>
    </source>
</evidence>
<organism evidence="3 4">
    <name type="scientific">Hypericibacter terrae</name>
    <dbReference type="NCBI Taxonomy" id="2602015"/>
    <lineage>
        <taxon>Bacteria</taxon>
        <taxon>Pseudomonadati</taxon>
        <taxon>Pseudomonadota</taxon>
        <taxon>Alphaproteobacteria</taxon>
        <taxon>Rhodospirillales</taxon>
        <taxon>Dongiaceae</taxon>
        <taxon>Hypericibacter</taxon>
    </lineage>
</organism>
<keyword evidence="2" id="KW-1133">Transmembrane helix</keyword>
<evidence type="ECO:0000313" key="3">
    <source>
        <dbReference type="EMBL" id="QEX16214.1"/>
    </source>
</evidence>
<dbReference type="EMBL" id="CP042906">
    <property type="protein sequence ID" value="QEX16214.1"/>
    <property type="molecule type" value="Genomic_DNA"/>
</dbReference>
<sequence length="139" mass="14697">MRLSVLSALARMDIDPWQEAAKLARLPEDAAAEKLTSLITAQHGVPSVSPDFARIAPRLIALLPRQPDPKIAPRKGLMGSDIALGSPALIIVVYLIFTAFMLSAQWIAASRQAPAQGENAPAAVSETIVPPTQTPPSGQ</sequence>
<keyword evidence="4" id="KW-1185">Reference proteome</keyword>
<feature type="region of interest" description="Disordered" evidence="1">
    <location>
        <begin position="115"/>
        <end position="139"/>
    </location>
</feature>